<evidence type="ECO:0000313" key="2">
    <source>
        <dbReference type="EMBL" id="CAK0904657.1"/>
    </source>
</evidence>
<dbReference type="PROSITE" id="PS51257">
    <property type="entry name" value="PROKAR_LIPOPROTEIN"/>
    <property type="match status" value="1"/>
</dbReference>
<evidence type="ECO:0008006" key="4">
    <source>
        <dbReference type="Google" id="ProtNLM"/>
    </source>
</evidence>
<gene>
    <name evidence="2" type="ORF">PCOR1329_LOCUS80610</name>
</gene>
<proteinExistence type="predicted"/>
<name>A0ABN9Y0N4_9DINO</name>
<evidence type="ECO:0000313" key="3">
    <source>
        <dbReference type="Proteomes" id="UP001189429"/>
    </source>
</evidence>
<comment type="caution">
    <text evidence="2">The sequence shown here is derived from an EMBL/GenBank/DDBJ whole genome shotgun (WGS) entry which is preliminary data.</text>
</comment>
<accession>A0ABN9Y0N4</accession>
<evidence type="ECO:0000256" key="1">
    <source>
        <dbReference type="SAM" id="MobiDB-lite"/>
    </source>
</evidence>
<dbReference type="Proteomes" id="UP001189429">
    <property type="component" value="Unassembled WGS sequence"/>
</dbReference>
<keyword evidence="3" id="KW-1185">Reference proteome</keyword>
<protein>
    <recommendedName>
        <fullName evidence="4">Reverse transcriptase zinc-binding domain-containing protein</fullName>
    </recommendedName>
</protein>
<feature type="region of interest" description="Disordered" evidence="1">
    <location>
        <begin position="125"/>
        <end position="152"/>
    </location>
</feature>
<sequence>MAWSELRLAAQRPPWLIKLAAQFGWGAACSDPPPTDARGSATQGGAAMLRRRSVGKITVYRSSSFGHRAYQSHKLSFITDAGIDAIMESCDQVIPKPMATEPLVNRWRAWHAWAEHALKAATAKQWATCSRTPEREKGSMPTSRPTAAPPPHRLEETVALRRARRLRRSFTEQICHRFMGNVLLNDKHLSKFAQACMDGVVAAPPGGAPTYHPALDSLSAAIAAEQQKISNSNVRSWATVFAKWSSDVYNYATPRFQAPAPAAGFDAAAMRGGRKQRWGPPNYDPEPLTARWLEWAEGAEFPQSAFEEQWLPSEEELIHSLKEAKGAAGFDGWTSKEVKLLLQLAPPIITELYCLWCHASIYAVQHAGRAPRDLALLVFPWRAVGIPKKDENESRPIGVASALLWSWLSALALALPEVAANQRACRRRASVVHAVSHWLSEACAAGLEMDLAKACDNLAHRIAEEAFRKEAVPETVIMTCRLAWAGPRVCCVSGELSEAIWPTKALPQGDSCAPGAMAAALAPRRPEPALGRAFMDDRSLGAKGERAAEDLRAGLEATQAFDNDVGFVQNACKRHERGAQGKQRAEHLGLTAAPADPSQPAPPKGDWNKLLAALAVLASPPGAMDVRERPSVVFVDRSDSYQILQITADIRRYDWSFWTSSPSAAHVLRAVARVRCLESVHSTKLDAAGVARVDVDASSTAVWAKWHRSLSHRDKEFLDIFRLGATKTPTRGGEAAPCPWCRQPLASLQHMFQGCPRLDTERAAIARDLRLPPSFWRTQPRVTSKSGWITYDAGRTPERRGTMQVAACRLGLAIVAATFDLNGGSLFD</sequence>
<organism evidence="2 3">
    <name type="scientific">Prorocentrum cordatum</name>
    <dbReference type="NCBI Taxonomy" id="2364126"/>
    <lineage>
        <taxon>Eukaryota</taxon>
        <taxon>Sar</taxon>
        <taxon>Alveolata</taxon>
        <taxon>Dinophyceae</taxon>
        <taxon>Prorocentrales</taxon>
        <taxon>Prorocentraceae</taxon>
        <taxon>Prorocentrum</taxon>
    </lineage>
</organism>
<reference evidence="2" key="1">
    <citation type="submission" date="2023-10" db="EMBL/GenBank/DDBJ databases">
        <authorList>
            <person name="Chen Y."/>
            <person name="Shah S."/>
            <person name="Dougan E. K."/>
            <person name="Thang M."/>
            <person name="Chan C."/>
        </authorList>
    </citation>
    <scope>NUCLEOTIDE SEQUENCE [LARGE SCALE GENOMIC DNA]</scope>
</reference>
<dbReference type="EMBL" id="CAUYUJ010021437">
    <property type="protein sequence ID" value="CAK0904657.1"/>
    <property type="molecule type" value="Genomic_DNA"/>
</dbReference>